<evidence type="ECO:0000259" key="1">
    <source>
        <dbReference type="Pfam" id="PF11926"/>
    </source>
</evidence>
<evidence type="ECO:0000313" key="2">
    <source>
        <dbReference type="EMBL" id="KAH0781981.1"/>
    </source>
</evidence>
<organism evidence="2 3">
    <name type="scientific">Solanum tuberosum</name>
    <name type="common">Potato</name>
    <dbReference type="NCBI Taxonomy" id="4113"/>
    <lineage>
        <taxon>Eukaryota</taxon>
        <taxon>Viridiplantae</taxon>
        <taxon>Streptophyta</taxon>
        <taxon>Embryophyta</taxon>
        <taxon>Tracheophyta</taxon>
        <taxon>Spermatophyta</taxon>
        <taxon>Magnoliopsida</taxon>
        <taxon>eudicotyledons</taxon>
        <taxon>Gunneridae</taxon>
        <taxon>Pentapetalae</taxon>
        <taxon>asterids</taxon>
        <taxon>lamiids</taxon>
        <taxon>Solanales</taxon>
        <taxon>Solanaceae</taxon>
        <taxon>Solanoideae</taxon>
        <taxon>Solaneae</taxon>
        <taxon>Solanum</taxon>
    </lineage>
</organism>
<protein>
    <recommendedName>
        <fullName evidence="1">DUF3444 domain-containing protein</fullName>
    </recommendedName>
</protein>
<dbReference type="InterPro" id="IPR024593">
    <property type="entry name" value="DUF3444"/>
</dbReference>
<keyword evidence="3" id="KW-1185">Reference proteome</keyword>
<accession>A0ABQ7WP04</accession>
<dbReference type="Pfam" id="PF11926">
    <property type="entry name" value="DUF3444"/>
    <property type="match status" value="1"/>
</dbReference>
<dbReference type="PANTHER" id="PTHR47374">
    <property type="entry name" value="ENDOSOME ANTIGEN-LIKE PROTEIN, PUTATIVE (DUF3444)-RELATED"/>
    <property type="match status" value="1"/>
</dbReference>
<proteinExistence type="predicted"/>
<dbReference type="PANTHER" id="PTHR47374:SF6">
    <property type="entry name" value="ENDOSOME ANTIGEN-LIKE PROTEIN, PUTATIVE (DUF3444)-RELATED"/>
    <property type="match status" value="1"/>
</dbReference>
<reference evidence="2 3" key="1">
    <citation type="journal article" date="2021" name="bioRxiv">
        <title>Chromosome-scale and haplotype-resolved genome assembly of a tetraploid potato cultivar.</title>
        <authorList>
            <person name="Sun H."/>
            <person name="Jiao W.-B."/>
            <person name="Krause K."/>
            <person name="Campoy J.A."/>
            <person name="Goel M."/>
            <person name="Folz-Donahue K."/>
            <person name="Kukat C."/>
            <person name="Huettel B."/>
            <person name="Schneeberger K."/>
        </authorList>
    </citation>
    <scope>NUCLEOTIDE SEQUENCE [LARGE SCALE GENOMIC DNA]</scope>
    <source>
        <strain evidence="2">SolTubOtavaFocal</strain>
        <tissue evidence="2">Leaves</tissue>
    </source>
</reference>
<sequence length="96" mass="11268">VRPEPEFYRFGAEGSFELDLSSLPTYQIASVPNKVPELEFYKFSIERSPEKFQFGQCWAIYNNEDAFPCYYGQIKKIDILPEFVLHVAWFYACPLP</sequence>
<comment type="caution">
    <text evidence="2">The sequence shown here is derived from an EMBL/GenBank/DDBJ whole genome shotgun (WGS) entry which is preliminary data.</text>
</comment>
<gene>
    <name evidence="2" type="ORF">KY290_001579</name>
</gene>
<feature type="non-terminal residue" evidence="2">
    <location>
        <position position="1"/>
    </location>
</feature>
<dbReference type="EMBL" id="JAIVGD010000001">
    <property type="protein sequence ID" value="KAH0781981.1"/>
    <property type="molecule type" value="Genomic_DNA"/>
</dbReference>
<dbReference type="Proteomes" id="UP000826656">
    <property type="component" value="Unassembled WGS sequence"/>
</dbReference>
<evidence type="ECO:0000313" key="3">
    <source>
        <dbReference type="Proteomes" id="UP000826656"/>
    </source>
</evidence>
<feature type="domain" description="DUF3444" evidence="1">
    <location>
        <begin position="34"/>
        <end position="94"/>
    </location>
</feature>
<name>A0ABQ7WP04_SOLTU</name>